<gene>
    <name evidence="4" type="ORF">AKAME5_002312400</name>
</gene>
<comment type="caution">
    <text evidence="4">The sequence shown here is derived from an EMBL/GenBank/DDBJ whole genome shotgun (WGS) entry which is preliminary data.</text>
</comment>
<dbReference type="InterPro" id="IPR021109">
    <property type="entry name" value="Peptidase_aspartic_dom_sf"/>
</dbReference>
<dbReference type="AlphaFoldDB" id="A0AAD3NG42"/>
<feature type="compositionally biased region" description="Basic and acidic residues" evidence="2">
    <location>
        <begin position="101"/>
        <end position="113"/>
    </location>
</feature>
<evidence type="ECO:0000313" key="5">
    <source>
        <dbReference type="Proteomes" id="UP001279410"/>
    </source>
</evidence>
<dbReference type="PROSITE" id="PS50175">
    <property type="entry name" value="ASP_PROT_RETROV"/>
    <property type="match status" value="1"/>
</dbReference>
<evidence type="ECO:0000256" key="1">
    <source>
        <dbReference type="ARBA" id="ARBA00022801"/>
    </source>
</evidence>
<dbReference type="EMBL" id="BRZM01000747">
    <property type="protein sequence ID" value="GLD71800.1"/>
    <property type="molecule type" value="Genomic_DNA"/>
</dbReference>
<dbReference type="PANTHER" id="PTHR19963:SF30">
    <property type="entry name" value="ENDONUCLEASE_EXONUCLEASE_PHOSPHATASE DOMAIN-CONTAINING PROTEIN"/>
    <property type="match status" value="1"/>
</dbReference>
<evidence type="ECO:0000256" key="2">
    <source>
        <dbReference type="SAM" id="MobiDB-lite"/>
    </source>
</evidence>
<feature type="domain" description="Peptidase A2" evidence="3">
    <location>
        <begin position="412"/>
        <end position="453"/>
    </location>
</feature>
<keyword evidence="5" id="KW-1185">Reference proteome</keyword>
<reference evidence="4" key="1">
    <citation type="submission" date="2022-08" db="EMBL/GenBank/DDBJ databases">
        <title>Genome sequencing of akame (Lates japonicus).</title>
        <authorList>
            <person name="Hashiguchi Y."/>
            <person name="Takahashi H."/>
        </authorList>
    </citation>
    <scope>NUCLEOTIDE SEQUENCE</scope>
    <source>
        <strain evidence="4">Kochi</strain>
    </source>
</reference>
<dbReference type="InterPro" id="IPR001995">
    <property type="entry name" value="Peptidase_A2_cat"/>
</dbReference>
<dbReference type="Proteomes" id="UP001279410">
    <property type="component" value="Unassembled WGS sequence"/>
</dbReference>
<dbReference type="SUPFAM" id="SSF50630">
    <property type="entry name" value="Acid proteases"/>
    <property type="match status" value="1"/>
</dbReference>
<evidence type="ECO:0000259" key="3">
    <source>
        <dbReference type="PROSITE" id="PS50175"/>
    </source>
</evidence>
<evidence type="ECO:0000313" key="4">
    <source>
        <dbReference type="EMBL" id="GLD71800.1"/>
    </source>
</evidence>
<keyword evidence="1" id="KW-0378">Hydrolase</keyword>
<sequence length="595" mass="65800">MASHAKQPTWHGFLLHHLRCPSTSHPAQQAACGNKLITHPWVVKLRGSAGLWLQLPFRVTAASAHREAETKLYGCLQHNQRRDSSAPHGCSSRLVHYDGAMDGRDDDSHEQERIPTLQPGQFDGSGAWKNVLYHFESCARANRWSEGTMAVQLRFSLTGAAGAIVHKNPRSSSWSYQRIVNEIEAAYGPCSEHAAAIGIELRQRVRRPGESLHALRDDIYEKVSSFVYADRTEREQDAISVETFTNALADAEVVQRLLEEKPHTLASAYDIAHRYETTKRAAKTVTRLMQAGTLSAVERRTRTATVHESTSREPTGLAVRLVSALEGEPKPHQRWQPKGNDGQAKRSFRELVCHNCSGFGFIQQNCPSPHSPRPHNKSAAPTATQSPGTVVIRTKGQEDESCVQVTMHGLEIRALLDSGARRSVLLLHYYSAIPAPARPPIQPSVARTLQGVGPNNLPVLGEVDVPLHIGSRVCNVNFVVADIVGDTEVILGHPFLLQARACLDYGRGEITLFGEKVPRCNADSKPEVHLVRVARRTVLRPGCEYIVPGTARRQPAVDGDLVLSPIKCFVERHRVLEAWVVVRTPQSINIPISFF</sequence>
<dbReference type="CDD" id="cd00303">
    <property type="entry name" value="retropepsin_like"/>
    <property type="match status" value="1"/>
</dbReference>
<protein>
    <recommendedName>
        <fullName evidence="3">Peptidase A2 domain-containing protein</fullName>
    </recommendedName>
</protein>
<feature type="region of interest" description="Disordered" evidence="2">
    <location>
        <begin position="101"/>
        <end position="120"/>
    </location>
</feature>
<dbReference type="Gene3D" id="2.40.70.10">
    <property type="entry name" value="Acid Proteases"/>
    <property type="match status" value="1"/>
</dbReference>
<dbReference type="GO" id="GO:0004190">
    <property type="term" value="F:aspartic-type endopeptidase activity"/>
    <property type="evidence" value="ECO:0007669"/>
    <property type="project" value="InterPro"/>
</dbReference>
<name>A0AAD3NG42_LATJO</name>
<proteinExistence type="predicted"/>
<feature type="region of interest" description="Disordered" evidence="2">
    <location>
        <begin position="367"/>
        <end position="387"/>
    </location>
</feature>
<organism evidence="4 5">
    <name type="scientific">Lates japonicus</name>
    <name type="common">Japanese lates</name>
    <dbReference type="NCBI Taxonomy" id="270547"/>
    <lineage>
        <taxon>Eukaryota</taxon>
        <taxon>Metazoa</taxon>
        <taxon>Chordata</taxon>
        <taxon>Craniata</taxon>
        <taxon>Vertebrata</taxon>
        <taxon>Euteleostomi</taxon>
        <taxon>Actinopterygii</taxon>
        <taxon>Neopterygii</taxon>
        <taxon>Teleostei</taxon>
        <taxon>Neoteleostei</taxon>
        <taxon>Acanthomorphata</taxon>
        <taxon>Carangaria</taxon>
        <taxon>Carangaria incertae sedis</taxon>
        <taxon>Centropomidae</taxon>
        <taxon>Lates</taxon>
    </lineage>
</organism>
<dbReference type="PANTHER" id="PTHR19963">
    <property type="entry name" value="CCHC-TYPE DOMAIN-CONTAINING PROTEIN"/>
    <property type="match status" value="1"/>
</dbReference>
<accession>A0AAD3NG42</accession>
<dbReference type="GO" id="GO:0006508">
    <property type="term" value="P:proteolysis"/>
    <property type="evidence" value="ECO:0007669"/>
    <property type="project" value="InterPro"/>
</dbReference>